<evidence type="ECO:0000313" key="3">
    <source>
        <dbReference type="Proteomes" id="UP000245051"/>
    </source>
</evidence>
<protein>
    <recommendedName>
        <fullName evidence="4">DUF4386 domain-containing protein</fullName>
    </recommendedName>
</protein>
<keyword evidence="1" id="KW-1133">Transmembrane helix</keyword>
<evidence type="ECO:0000313" key="2">
    <source>
        <dbReference type="EMBL" id="AWK12545.1"/>
    </source>
</evidence>
<keyword evidence="1" id="KW-0472">Membrane</keyword>
<evidence type="ECO:0008006" key="4">
    <source>
        <dbReference type="Google" id="ProtNLM"/>
    </source>
</evidence>
<keyword evidence="3" id="KW-1185">Reference proteome</keyword>
<dbReference type="RefSeq" id="WP_109297374.1">
    <property type="nucleotide sequence ID" value="NZ_CP029254.1"/>
</dbReference>
<dbReference type="PROSITE" id="PS51257">
    <property type="entry name" value="PROKAR_LIPOPROTEIN"/>
    <property type="match status" value="1"/>
</dbReference>
<organism evidence="2 3">
    <name type="scientific">Streptomyces spongiicola</name>
    <dbReference type="NCBI Taxonomy" id="1690221"/>
    <lineage>
        <taxon>Bacteria</taxon>
        <taxon>Bacillati</taxon>
        <taxon>Actinomycetota</taxon>
        <taxon>Actinomycetes</taxon>
        <taxon>Kitasatosporales</taxon>
        <taxon>Streptomycetaceae</taxon>
        <taxon>Streptomyces</taxon>
    </lineage>
</organism>
<reference evidence="2 3" key="1">
    <citation type="submission" date="2018-05" db="EMBL/GenBank/DDBJ databases">
        <title>Complete genome sequence of the Type Strain of Streptomyces spongiicola HNM0071, the producer of staurosporine.</title>
        <authorList>
            <person name="Zhou S."/>
            <person name="Huang X."/>
        </authorList>
    </citation>
    <scope>NUCLEOTIDE SEQUENCE [LARGE SCALE GENOMIC DNA]</scope>
    <source>
        <strain evidence="2 3">HNM0071</strain>
    </source>
</reference>
<feature type="transmembrane region" description="Helical" evidence="1">
    <location>
        <begin position="103"/>
        <end position="131"/>
    </location>
</feature>
<dbReference type="Proteomes" id="UP000245051">
    <property type="component" value="Chromosome"/>
</dbReference>
<feature type="transmembrane region" description="Helical" evidence="1">
    <location>
        <begin position="143"/>
        <end position="165"/>
    </location>
</feature>
<sequence>MTARPVAVPLTPAARALYRAGLIGALVTFACAVAFQVLSAVHADVRLQPTDVPLPADAFLRPLNDRPEAVLSWMAFDTVFVVAYLTAFAAARALAVSRTLGALSLGAMVTAGALDMVENAVLAVHAAQAWAAEPLTTAPTMTLYAVAQLKTAAATTGIAFLALALPAHDRMLRAAIVAAGAFVLVTVAGVALPELAPVEALPILLFTGLLAGVFTRRLKAGPLPDPATPAQAV</sequence>
<feature type="transmembrane region" description="Helical" evidence="1">
    <location>
        <begin position="172"/>
        <end position="192"/>
    </location>
</feature>
<dbReference type="EMBL" id="CP029254">
    <property type="protein sequence ID" value="AWK12545.1"/>
    <property type="molecule type" value="Genomic_DNA"/>
</dbReference>
<gene>
    <name evidence="2" type="ORF">DDQ41_30580</name>
</gene>
<accession>A0ABM6VEV8</accession>
<name>A0ABM6VEV8_9ACTN</name>
<proteinExistence type="predicted"/>
<feature type="transmembrane region" description="Helical" evidence="1">
    <location>
        <begin position="198"/>
        <end position="215"/>
    </location>
</feature>
<evidence type="ECO:0000256" key="1">
    <source>
        <dbReference type="SAM" id="Phobius"/>
    </source>
</evidence>
<feature type="transmembrane region" description="Helical" evidence="1">
    <location>
        <begin position="20"/>
        <end position="41"/>
    </location>
</feature>
<keyword evidence="1" id="KW-0812">Transmembrane</keyword>
<feature type="transmembrane region" description="Helical" evidence="1">
    <location>
        <begin position="70"/>
        <end position="91"/>
    </location>
</feature>